<organism evidence="1">
    <name type="scientific">marine sediment metagenome</name>
    <dbReference type="NCBI Taxonomy" id="412755"/>
    <lineage>
        <taxon>unclassified sequences</taxon>
        <taxon>metagenomes</taxon>
        <taxon>ecological metagenomes</taxon>
    </lineage>
</organism>
<sequence length="64" mass="7079">MSETEKDWIDNATYQELLRRWRNSPAGDSIFQGEAGKYYSKVMAEKRNAVGPGAAVAASKAIGW</sequence>
<dbReference type="AlphaFoldDB" id="A0A0F9IV83"/>
<evidence type="ECO:0000313" key="1">
    <source>
        <dbReference type="EMBL" id="KKM61249.1"/>
    </source>
</evidence>
<reference evidence="1" key="1">
    <citation type="journal article" date="2015" name="Nature">
        <title>Complex archaea that bridge the gap between prokaryotes and eukaryotes.</title>
        <authorList>
            <person name="Spang A."/>
            <person name="Saw J.H."/>
            <person name="Jorgensen S.L."/>
            <person name="Zaremba-Niedzwiedzka K."/>
            <person name="Martijn J."/>
            <person name="Lind A.E."/>
            <person name="van Eijk R."/>
            <person name="Schleper C."/>
            <person name="Guy L."/>
            <person name="Ettema T.J."/>
        </authorList>
    </citation>
    <scope>NUCLEOTIDE SEQUENCE</scope>
</reference>
<proteinExistence type="predicted"/>
<name>A0A0F9IV83_9ZZZZ</name>
<dbReference type="EMBL" id="LAZR01011519">
    <property type="protein sequence ID" value="KKM61249.1"/>
    <property type="molecule type" value="Genomic_DNA"/>
</dbReference>
<gene>
    <name evidence="1" type="ORF">LCGC14_1533690</name>
</gene>
<protein>
    <submittedName>
        <fullName evidence="1">Uncharacterized protein</fullName>
    </submittedName>
</protein>
<comment type="caution">
    <text evidence="1">The sequence shown here is derived from an EMBL/GenBank/DDBJ whole genome shotgun (WGS) entry which is preliminary data.</text>
</comment>
<accession>A0A0F9IV83</accession>